<sequence length="154" mass="17075">MTESPESSIDQGREGRPKRYASLDEALQRHGVPPENQAVVRRIAENADVTGYVGYRTYFKLERRGSAALEVHAGYTNGFRSEADAQRLAGELERWPSRRFHGAWGVTHPVARPLPTVAPRRESTRRPAAPERVAAVCPTCFMEMPLTGVCPNCG</sequence>
<name>A0A6I6E3V0_9MICO</name>
<proteinExistence type="predicted"/>
<dbReference type="EMBL" id="CP032550">
    <property type="protein sequence ID" value="QGU28639.1"/>
    <property type="molecule type" value="Genomic_DNA"/>
</dbReference>
<dbReference type="OrthoDB" id="4989960at2"/>
<keyword evidence="3" id="KW-1185">Reference proteome</keyword>
<organism evidence="2 3">
    <name type="scientific">Microbacterium oryzae</name>
    <dbReference type="NCBI Taxonomy" id="743009"/>
    <lineage>
        <taxon>Bacteria</taxon>
        <taxon>Bacillati</taxon>
        <taxon>Actinomycetota</taxon>
        <taxon>Actinomycetes</taxon>
        <taxon>Micrococcales</taxon>
        <taxon>Microbacteriaceae</taxon>
        <taxon>Microbacterium</taxon>
    </lineage>
</organism>
<dbReference type="RefSeq" id="WP_156243189.1">
    <property type="nucleotide sequence ID" value="NZ_BAAAZL010000007.1"/>
</dbReference>
<evidence type="ECO:0000313" key="2">
    <source>
        <dbReference type="EMBL" id="QGU28639.1"/>
    </source>
</evidence>
<reference evidence="2 3" key="1">
    <citation type="submission" date="2018-09" db="EMBL/GenBank/DDBJ databases">
        <title>Whole genome sequencing of Microbacterium oryzae strain MB-10T.</title>
        <authorList>
            <person name="Das S.K."/>
        </authorList>
    </citation>
    <scope>NUCLEOTIDE SEQUENCE [LARGE SCALE GENOMIC DNA]</scope>
    <source>
        <strain evidence="2 3">MB-10</strain>
    </source>
</reference>
<evidence type="ECO:0000256" key="1">
    <source>
        <dbReference type="SAM" id="MobiDB-lite"/>
    </source>
</evidence>
<dbReference type="KEGG" id="moj:D7D94_13895"/>
<feature type="compositionally biased region" description="Polar residues" evidence="1">
    <location>
        <begin position="1"/>
        <end position="10"/>
    </location>
</feature>
<evidence type="ECO:0000313" key="3">
    <source>
        <dbReference type="Proteomes" id="UP000422989"/>
    </source>
</evidence>
<gene>
    <name evidence="2" type="ORF">D7D94_13895</name>
</gene>
<protein>
    <submittedName>
        <fullName evidence="2">Uncharacterized protein</fullName>
    </submittedName>
</protein>
<feature type="region of interest" description="Disordered" evidence="1">
    <location>
        <begin position="1"/>
        <end position="33"/>
    </location>
</feature>
<dbReference type="Proteomes" id="UP000422989">
    <property type="component" value="Chromosome"/>
</dbReference>
<accession>A0A6I6E3V0</accession>
<dbReference type="AlphaFoldDB" id="A0A6I6E3V0"/>